<evidence type="ECO:0000313" key="2">
    <source>
        <dbReference type="EMBL" id="CCM15660.1"/>
    </source>
</evidence>
<sequence length="1066" mass="111530">MSQLLSTYSLLQCVVSAAQFASGEISFYDTYAELTAADADGSRTSPLRVEYDVLEHFRIVRAQGVMRLTLPRGVVRQWAAQNSFETQLDEYEGVQTNVHDGNRSKADVFSIQMTDTKSVLLVQLSLEDMAAFLNSIAPLIAASRRTRSMSRISVTEPLPVYGVPLVDPAASMPTDAATSSRAMSTASANSQEEAAESNWASGKNNAAPVCDRRHYRHQRQRRGERDTAHCTPSRTDDNAGQKEGCRFAKHSDERRTTVAANNAAPRATDTGPELLGGDSGGSSIGATESETHGDAAQPLSGSPAASTGCEEDEGGTTRRTVCVADALAVTATAGATAQVDRRPSSPKHRQLQQATPSRFVNTLESVAEELAELMEEADQPEHYRGCRGEPLHRRQPTAAAVVTAVQRTGQQQSSRCTQRRPLPIAALTAAPSVCPSLKSTISETHVLRHPHRQQSPSASEAQAQCGVNGVHSAAAADGGTAVTNRRSAQWPMGMTTPVQGRCLARTFVRSGGGAHLCASELSSASTAELPPLATHGGCDGRAAPQEGRAMPSPASEERPVCIDKASTVDGAALCNVNGVRRAADGWTGSETQWAALRTGTVAHAFADTKDGCRDDACAAPVATPIQSSSRPSSVASSVKLGDMLALPGASRELGGPAKGVIASSQRLAQFRSGGAGAAPVKPSPPCAGSSSGVADVAAYLRELFPVEDTVPKATRKRCKAQTVTTAGAVGRLSVSQRRRRAPARRAVDLTASGTGAVTRALVSTDIPSKTADGATTSQLPLKAVPSPPLAKMSSNISAAIATHAIANRRRRSLTVGAVGTAKRVKVDAAASVLPLDSSIDAARDKEKDTEATTGSSTTGHCAAACLTQPPQPKVCSAVSVPQRVAISVRDAGALGLVQAPLPLCGAAWDKKPGVAVAAKEEAAAAAAAAALNDDAAKTVEGLIRGPSAEADSRKAPRDGVRHRRTQLLRAKLLVQEAAPPAGCADDPSRYHTEAAAAGHHGKTGNRVSISSSQATCPLLYCRESRKERSRRVLRYMNLISQSIAAVHETHDALRGLLLLMMEEDQL</sequence>
<feature type="region of interest" description="Disordered" evidence="1">
    <location>
        <begin position="171"/>
        <end position="314"/>
    </location>
</feature>
<accession>A0A1E1IWI8</accession>
<feature type="region of interest" description="Disordered" evidence="1">
    <location>
        <begin position="538"/>
        <end position="558"/>
    </location>
</feature>
<reference evidence="2" key="1">
    <citation type="submission" date="2012-08" db="EMBL/GenBank/DDBJ databases">
        <title>Comparative genomics of metastatic and non-metastatic Leishmania guyanensis provides insights into polygenic factors involved in Leishmania RNA virus infection.</title>
        <authorList>
            <person name="Smith D."/>
            <person name="Hertz-Fowler C."/>
            <person name="Martin R."/>
            <person name="Dickens N."/>
            <person name="Fasel N."/>
            <person name="Falquet L."/>
            <person name="Beverley S."/>
            <person name="Zangger H."/>
            <person name="Calderon-Copete S."/>
            <person name="Mottram J."/>
            <person name="Xenarios I."/>
        </authorList>
    </citation>
    <scope>NUCLEOTIDE SEQUENCE</scope>
    <source>
        <strain evidence="2">MHOM/BR/75/M4147/SSU:IR2SAT-LUC</strain>
    </source>
</reference>
<evidence type="ECO:0000256" key="1">
    <source>
        <dbReference type="SAM" id="MobiDB-lite"/>
    </source>
</evidence>
<dbReference type="EMBL" id="CALQ01000897">
    <property type="protein sequence ID" value="CCM15660.1"/>
    <property type="molecule type" value="Genomic_DNA"/>
</dbReference>
<name>A0A1E1IWI8_LEIGU</name>
<feature type="compositionally biased region" description="Basic and acidic residues" evidence="1">
    <location>
        <begin position="950"/>
        <end position="959"/>
    </location>
</feature>
<organism evidence="2">
    <name type="scientific">Leishmania guyanensis</name>
    <dbReference type="NCBI Taxonomy" id="5670"/>
    <lineage>
        <taxon>Eukaryota</taxon>
        <taxon>Discoba</taxon>
        <taxon>Euglenozoa</taxon>
        <taxon>Kinetoplastea</taxon>
        <taxon>Metakinetoplastina</taxon>
        <taxon>Trypanosomatida</taxon>
        <taxon>Trypanosomatidae</taxon>
        <taxon>Leishmaniinae</taxon>
        <taxon>Leishmania</taxon>
        <taxon>Leishmania guyanensis species complex</taxon>
    </lineage>
</organism>
<feature type="region of interest" description="Disordered" evidence="1">
    <location>
        <begin position="334"/>
        <end position="356"/>
    </location>
</feature>
<dbReference type="AlphaFoldDB" id="A0A1E1IWI8"/>
<gene>
    <name evidence="2" type="primary">LgM4147LRVhigh.22.01050.00390</name>
    <name evidence="2" type="ORF">BN36_2231670</name>
</gene>
<protein>
    <submittedName>
        <fullName evidence="2">Uncharacterized protein</fullName>
    </submittedName>
</protein>
<feature type="compositionally biased region" description="Basic and acidic residues" evidence="1">
    <location>
        <begin position="221"/>
        <end position="256"/>
    </location>
</feature>
<proteinExistence type="predicted"/>
<feature type="compositionally biased region" description="Low complexity" evidence="1">
    <location>
        <begin position="174"/>
        <end position="201"/>
    </location>
</feature>
<feature type="region of interest" description="Disordered" evidence="1">
    <location>
        <begin position="943"/>
        <end position="962"/>
    </location>
</feature>